<keyword evidence="1" id="KW-0645">Protease</keyword>
<dbReference type="AlphaFoldDB" id="A0A2N0VGS5"/>
<proteinExistence type="predicted"/>
<accession>A0A2N0VGS5</accession>
<evidence type="ECO:0000313" key="1">
    <source>
        <dbReference type="EMBL" id="PKD43416.1"/>
    </source>
</evidence>
<name>A0A2N0VGS5_9BACT</name>
<dbReference type="Gene3D" id="3.40.50.1820">
    <property type="entry name" value="alpha/beta hydrolase"/>
    <property type="match status" value="1"/>
</dbReference>
<dbReference type="Pfam" id="PF00450">
    <property type="entry name" value="Peptidase_S10"/>
    <property type="match status" value="1"/>
</dbReference>
<dbReference type="EMBL" id="PISP01000003">
    <property type="protein sequence ID" value="PKD43416.1"/>
    <property type="molecule type" value="Genomic_DNA"/>
</dbReference>
<organism evidence="1 2">
    <name type="scientific">Rhodohalobacter barkolensis</name>
    <dbReference type="NCBI Taxonomy" id="2053187"/>
    <lineage>
        <taxon>Bacteria</taxon>
        <taxon>Pseudomonadati</taxon>
        <taxon>Balneolota</taxon>
        <taxon>Balneolia</taxon>
        <taxon>Balneolales</taxon>
        <taxon>Balneolaceae</taxon>
        <taxon>Rhodohalobacter</taxon>
    </lineage>
</organism>
<reference evidence="1 2" key="1">
    <citation type="submission" date="2017-11" db="EMBL/GenBank/DDBJ databases">
        <title>Rhodohalobacter 15182 sp. nov., isolated from a salt lake.</title>
        <authorList>
            <person name="Han S."/>
        </authorList>
    </citation>
    <scope>NUCLEOTIDE SEQUENCE [LARGE SCALE GENOMIC DNA]</scope>
    <source>
        <strain evidence="1 2">15182</strain>
    </source>
</reference>
<gene>
    <name evidence="1" type="ORF">CWD77_10700</name>
</gene>
<sequence length="487" mass="55491">MLLLMSFTALNLHAQDRVLPADTTITSFDEVMIKGQNVPYQVDVGTQPVYGEEDEIIASLFYTYYKRTDVDNDEERPIFISFNGGPGAGSLWMHLGYTGPKKLIIDDEGYPIQPYGVEDNPHSILDVADIVFVNPVNTGLSRILNEGKREQFFGVQEDITYLAQWIDNFVSRAERWRSPKYLIGESYGTPRVSGLAGQLQGSHWMFLNGVILVSPTGLGMDPEGPTPRASVLKLPYYAATAWYHEQLPPELQNRELTDLLDEVEEYTVEEFLPALTYGGFIDEDRKSEVASQVAYYSGLSEQFVRNYNLAVPASAFWKELLRDEGHTIGRLDSRYKGIDREDGGERYDYPAEYSSWKHSFTPAINHYIRDVLGFKTELQYYVSGPVRPWNRDGNTTGEMLRGAMAENPYLNVMVQSGYFDGATDYFTAKYVMWNIDPSGKMKDRFSFEGYESGHMMYLRRPDLETSNEHIREFIRKSAPENGAPARY</sequence>
<dbReference type="InterPro" id="IPR029058">
    <property type="entry name" value="AB_hydrolase_fold"/>
</dbReference>
<keyword evidence="1" id="KW-0121">Carboxypeptidase</keyword>
<dbReference type="SUPFAM" id="SSF53474">
    <property type="entry name" value="alpha/beta-Hydrolases"/>
    <property type="match status" value="1"/>
</dbReference>
<dbReference type="InterPro" id="IPR001563">
    <property type="entry name" value="Peptidase_S10"/>
</dbReference>
<keyword evidence="1" id="KW-0378">Hydrolase</keyword>
<dbReference type="GO" id="GO:0006508">
    <property type="term" value="P:proteolysis"/>
    <property type="evidence" value="ECO:0007669"/>
    <property type="project" value="InterPro"/>
</dbReference>
<dbReference type="Proteomes" id="UP000233398">
    <property type="component" value="Unassembled WGS sequence"/>
</dbReference>
<dbReference type="GO" id="GO:0004185">
    <property type="term" value="F:serine-type carboxypeptidase activity"/>
    <property type="evidence" value="ECO:0007669"/>
    <property type="project" value="InterPro"/>
</dbReference>
<protein>
    <submittedName>
        <fullName evidence="1">Carboxypeptidase</fullName>
    </submittedName>
</protein>
<evidence type="ECO:0000313" key="2">
    <source>
        <dbReference type="Proteomes" id="UP000233398"/>
    </source>
</evidence>
<comment type="caution">
    <text evidence="1">The sequence shown here is derived from an EMBL/GenBank/DDBJ whole genome shotgun (WGS) entry which is preliminary data.</text>
</comment>
<keyword evidence="2" id="KW-1185">Reference proteome</keyword>